<dbReference type="PIRSF" id="PIRSF005348">
    <property type="entry name" value="YxkH"/>
    <property type="match status" value="1"/>
</dbReference>
<dbReference type="AlphaFoldDB" id="A0A1C3YZ79"/>
<keyword evidence="1" id="KW-1003">Cell membrane</keyword>
<dbReference type="InterPro" id="IPR004679">
    <property type="entry name" value="2-OHcarboxylate_transport"/>
</dbReference>
<keyword evidence="1" id="KW-0769">Symport</keyword>
<feature type="transmembrane region" description="Helical" evidence="2">
    <location>
        <begin position="75"/>
        <end position="98"/>
    </location>
</feature>
<dbReference type="Proteomes" id="UP000199268">
    <property type="component" value="Unassembled WGS sequence"/>
</dbReference>
<feature type="transmembrane region" description="Helical" evidence="2">
    <location>
        <begin position="411"/>
        <end position="431"/>
    </location>
</feature>
<keyword evidence="1" id="KW-0813">Transport</keyword>
<keyword evidence="2" id="KW-1133">Transmembrane helix</keyword>
<protein>
    <submittedName>
        <fullName evidence="3">Citrate carrier protein, CCS family</fullName>
    </submittedName>
</protein>
<feature type="transmembrane region" description="Helical" evidence="2">
    <location>
        <begin position="136"/>
        <end position="161"/>
    </location>
</feature>
<dbReference type="PANTHER" id="PTHR40033">
    <property type="entry name" value="NA(+)-MALATE SYMPORTER"/>
    <property type="match status" value="1"/>
</dbReference>
<feature type="transmembrane region" description="Helical" evidence="2">
    <location>
        <begin position="348"/>
        <end position="373"/>
    </location>
</feature>
<name>A0A1C3YZ79_9LACO</name>
<evidence type="ECO:0000256" key="2">
    <source>
        <dbReference type="SAM" id="Phobius"/>
    </source>
</evidence>
<comment type="similarity">
    <text evidence="1">Belongs to the 2-hydroxycarboxylate transporter (2-HCT) (TC 2.A.24) family.</text>
</comment>
<feature type="transmembrane region" description="Helical" evidence="2">
    <location>
        <begin position="284"/>
        <end position="303"/>
    </location>
</feature>
<keyword evidence="4" id="KW-1185">Reference proteome</keyword>
<dbReference type="GO" id="GO:0005886">
    <property type="term" value="C:plasma membrane"/>
    <property type="evidence" value="ECO:0007669"/>
    <property type="project" value="UniProtKB-SubCell"/>
</dbReference>
<gene>
    <name evidence="3" type="ORF">GA0061074_101218</name>
</gene>
<feature type="transmembrane region" description="Helical" evidence="2">
    <location>
        <begin position="104"/>
        <end position="124"/>
    </location>
</feature>
<keyword evidence="2" id="KW-0812">Transmembrane</keyword>
<dbReference type="GO" id="GO:0015293">
    <property type="term" value="F:symporter activity"/>
    <property type="evidence" value="ECO:0007669"/>
    <property type="project" value="UniProtKB-UniRule"/>
</dbReference>
<dbReference type="PANTHER" id="PTHR40033:SF1">
    <property type="entry name" value="CITRATE-SODIUM SYMPORTER"/>
    <property type="match status" value="1"/>
</dbReference>
<reference evidence="4" key="1">
    <citation type="submission" date="2016-08" db="EMBL/GenBank/DDBJ databases">
        <authorList>
            <person name="Varghese N."/>
            <person name="Submissions Spin"/>
        </authorList>
    </citation>
    <scope>NUCLEOTIDE SEQUENCE [LARGE SCALE GENOMIC DNA]</scope>
    <source>
        <strain evidence="4">R-53094</strain>
    </source>
</reference>
<evidence type="ECO:0000313" key="3">
    <source>
        <dbReference type="EMBL" id="SCB75405.1"/>
    </source>
</evidence>
<dbReference type="EMBL" id="FMAO01000001">
    <property type="protein sequence ID" value="SCB75405.1"/>
    <property type="molecule type" value="Genomic_DNA"/>
</dbReference>
<feature type="transmembrane region" description="Helical" evidence="2">
    <location>
        <begin position="379"/>
        <end position="399"/>
    </location>
</feature>
<feature type="transmembrane region" description="Helical" evidence="2">
    <location>
        <begin position="167"/>
        <end position="191"/>
    </location>
</feature>
<sequence length="432" mass="45753">MENSFKSILSKLEGFKISDIGLITYILMGAILLIAIHMKLLPNTLIGAIISLFLMGNLLYFIGAKLPIFRSYLGGGSVFTILGAAILAMTGIVPAGVVHTASNFINNMDFLSLFIVSLIASAIFKMDRNMLLKSCVRFLPVAFLSMVVTFFVVGIVGALIGNGFSKSIFYIAIPAMSGGVGAGIVPLSGIYSSALGTVASKELSHLFPTVILANLIAIILAGIISNVFKNSKYDGHGQLLRTDEPTVATKEEVQPKYTQIGVGMAVAMTFFLLGTILHQIIPGISAFAFIILAIVLVKALGVVPSFYEDATVMFGQVVTKNMTRALLMGVGLSLLDMNTLIKALTWRFILLVLISVLTITITAACLGKLFGLYPLESAITAGLVNNSMGGTGNVSVLAASNRMELIAFAQMGNRIGGAIVLVVAGILISFMH</sequence>
<dbReference type="RefSeq" id="WP_092461260.1">
    <property type="nucleotide sequence ID" value="NZ_BJEE01000002.1"/>
</dbReference>
<dbReference type="OrthoDB" id="8584824at2"/>
<proteinExistence type="inferred from homology"/>
<feature type="transmembrane region" description="Helical" evidence="2">
    <location>
        <begin position="44"/>
        <end position="63"/>
    </location>
</feature>
<organism evidence="3 4">
    <name type="scientific">Weissella bombi</name>
    <dbReference type="NCBI Taxonomy" id="1505725"/>
    <lineage>
        <taxon>Bacteria</taxon>
        <taxon>Bacillati</taxon>
        <taxon>Bacillota</taxon>
        <taxon>Bacilli</taxon>
        <taxon>Lactobacillales</taxon>
        <taxon>Lactobacillaceae</taxon>
        <taxon>Weissella</taxon>
    </lineage>
</organism>
<feature type="transmembrane region" description="Helical" evidence="2">
    <location>
        <begin position="20"/>
        <end position="38"/>
    </location>
</feature>
<feature type="transmembrane region" description="Helical" evidence="2">
    <location>
        <begin position="203"/>
        <end position="224"/>
    </location>
</feature>
<dbReference type="STRING" id="1505725.GA0061074_101218"/>
<dbReference type="Pfam" id="PF03390">
    <property type="entry name" value="2HCT"/>
    <property type="match status" value="1"/>
</dbReference>
<feature type="transmembrane region" description="Helical" evidence="2">
    <location>
        <begin position="257"/>
        <end position="277"/>
    </location>
</feature>
<dbReference type="GO" id="GO:0008514">
    <property type="term" value="F:organic anion transmembrane transporter activity"/>
    <property type="evidence" value="ECO:0007669"/>
    <property type="project" value="InterPro"/>
</dbReference>
<keyword evidence="1 2" id="KW-0472">Membrane</keyword>
<accession>A0A1C3YZ79</accession>
<comment type="subcellular location">
    <subcellularLocation>
        <location evidence="1">Cell membrane</location>
    </subcellularLocation>
</comment>
<evidence type="ECO:0000256" key="1">
    <source>
        <dbReference type="PIRNR" id="PIRNR005348"/>
    </source>
</evidence>
<evidence type="ECO:0000313" key="4">
    <source>
        <dbReference type="Proteomes" id="UP000199268"/>
    </source>
</evidence>